<dbReference type="InterPro" id="IPR052762">
    <property type="entry name" value="PCW_deacetylase/CE"/>
</dbReference>
<dbReference type="PROSITE" id="PS51257">
    <property type="entry name" value="PROKAR_LIPOPROTEIN"/>
    <property type="match status" value="1"/>
</dbReference>
<keyword evidence="4" id="KW-1185">Reference proteome</keyword>
<gene>
    <name evidence="3" type="ORF">DF185_16965</name>
</gene>
<dbReference type="OrthoDB" id="9801375at2"/>
<organism evidence="3 4">
    <name type="scientific">Marinifilum breve</name>
    <dbReference type="NCBI Taxonomy" id="2184082"/>
    <lineage>
        <taxon>Bacteria</taxon>
        <taxon>Pseudomonadati</taxon>
        <taxon>Bacteroidota</taxon>
        <taxon>Bacteroidia</taxon>
        <taxon>Marinilabiliales</taxon>
        <taxon>Marinifilaceae</taxon>
    </lineage>
</organism>
<evidence type="ECO:0000259" key="1">
    <source>
        <dbReference type="Pfam" id="PF13472"/>
    </source>
</evidence>
<comment type="caution">
    <text evidence="3">The sequence shown here is derived from an EMBL/GenBank/DDBJ whole genome shotgun (WGS) entry which is preliminary data.</text>
</comment>
<protein>
    <submittedName>
        <fullName evidence="3">Electron transporter RnfD</fullName>
    </submittedName>
</protein>
<dbReference type="Pfam" id="PF13472">
    <property type="entry name" value="Lipase_GDSL_2"/>
    <property type="match status" value="1"/>
</dbReference>
<evidence type="ECO:0000313" key="4">
    <source>
        <dbReference type="Proteomes" id="UP000248079"/>
    </source>
</evidence>
<evidence type="ECO:0000313" key="3">
    <source>
        <dbReference type="EMBL" id="PXX98022.1"/>
    </source>
</evidence>
<dbReference type="GO" id="GO:0052689">
    <property type="term" value="F:carboxylic ester hydrolase activity"/>
    <property type="evidence" value="ECO:0007669"/>
    <property type="project" value="InterPro"/>
</dbReference>
<proteinExistence type="predicted"/>
<accession>A0A2V3ZUD8</accession>
<feature type="domain" description="SGNH hydrolase-type esterase" evidence="1">
    <location>
        <begin position="151"/>
        <end position="310"/>
    </location>
</feature>
<evidence type="ECO:0000259" key="2">
    <source>
        <dbReference type="Pfam" id="PF17996"/>
    </source>
</evidence>
<dbReference type="Proteomes" id="UP000248079">
    <property type="component" value="Unassembled WGS sequence"/>
</dbReference>
<dbReference type="InterPro" id="IPR040794">
    <property type="entry name" value="CE2_N"/>
</dbReference>
<dbReference type="AlphaFoldDB" id="A0A2V3ZUD8"/>
<dbReference type="CDD" id="cd01831">
    <property type="entry name" value="Endoglucanase_E_like"/>
    <property type="match status" value="1"/>
</dbReference>
<dbReference type="PANTHER" id="PTHR37834:SF2">
    <property type="entry name" value="ESTERASE, SGNH HYDROLASE-TYPE"/>
    <property type="match status" value="1"/>
</dbReference>
<feature type="domain" description="Carbohydrate esterase 2 N-terminal" evidence="2">
    <location>
        <begin position="35"/>
        <end position="140"/>
    </location>
</feature>
<dbReference type="SUPFAM" id="SSF52266">
    <property type="entry name" value="SGNH hydrolase"/>
    <property type="match status" value="1"/>
</dbReference>
<dbReference type="PANTHER" id="PTHR37834">
    <property type="entry name" value="GDSL-LIKE LIPASE/ACYLHYDROLASE DOMAIN PROTEIN (AFU_ORTHOLOGUE AFUA_2G00620)"/>
    <property type="match status" value="1"/>
</dbReference>
<dbReference type="InterPro" id="IPR037461">
    <property type="entry name" value="CtCE2-like_dom"/>
</dbReference>
<dbReference type="RefSeq" id="WP_110361953.1">
    <property type="nucleotide sequence ID" value="NZ_QFLI01000008.1"/>
</dbReference>
<dbReference type="InterPro" id="IPR013830">
    <property type="entry name" value="SGNH_hydro"/>
</dbReference>
<dbReference type="InterPro" id="IPR036514">
    <property type="entry name" value="SGNH_hydro_sf"/>
</dbReference>
<sequence>MKNTYYLLIALIAIFAACTKQQSLIVPFSNSEIKYSGRVDTASFDHAELYWSGSSIKINFEGESLSALMKDKKGDNYYNIIIDKDSVVLFRPDTIKEYHELVTNLSPGKHSIELFKRTEWDRGTTNFYGFKIDGKAKLLSKADVAKRKIEFYGNSITAGYAVEDTSGNDSPDSTFTNNYLSYASITARYFDADYHCICKSGIGITISWFPFEMPDIYDRLNPADSTSQWDFSLYEPDVVVVNLFQNDSWLVNMPERDEFKKNFDEKSPSEEYLIHAYQQFVAGIRNHYPKAEIICMLGNMDATRERSQWPGYIKKAVAGLKDDKIYTHFVPFKETTGHPSIKEQEEMANSLIQFIDENINW</sequence>
<dbReference type="EMBL" id="QFLI01000008">
    <property type="protein sequence ID" value="PXX98022.1"/>
    <property type="molecule type" value="Genomic_DNA"/>
</dbReference>
<reference evidence="3 4" key="1">
    <citation type="submission" date="2018-05" db="EMBL/GenBank/DDBJ databases">
        <title>Marinifilum breve JC075T sp. nov., a marine bacterium isolated from Yongle Blue Hole in the South China Sea.</title>
        <authorList>
            <person name="Fu T."/>
        </authorList>
    </citation>
    <scope>NUCLEOTIDE SEQUENCE [LARGE SCALE GENOMIC DNA]</scope>
    <source>
        <strain evidence="3 4">JC075</strain>
    </source>
</reference>
<dbReference type="Gene3D" id="3.40.50.1110">
    <property type="entry name" value="SGNH hydrolase"/>
    <property type="match status" value="1"/>
</dbReference>
<dbReference type="Gene3D" id="2.60.120.260">
    <property type="entry name" value="Galactose-binding domain-like"/>
    <property type="match status" value="1"/>
</dbReference>
<name>A0A2V3ZUD8_9BACT</name>
<dbReference type="Pfam" id="PF17996">
    <property type="entry name" value="CE2_N"/>
    <property type="match status" value="1"/>
</dbReference>